<protein>
    <submittedName>
        <fullName evidence="2">Uncharacterized protein</fullName>
    </submittedName>
</protein>
<proteinExistence type="predicted"/>
<sequence>MNRINPLHIISLLVVILFFSYFQLSKVKQDITIIQKELQKRTDIALELVALKKVYNKKQLLRKLSYILQIRAIKQANIQTTYHKSGVTLQAKTITLIPLNLLMKKLLNNSFNIKKIKIKKLDDKKATMEVEIKW</sequence>
<dbReference type="AlphaFoldDB" id="A0A1W1D4Y8"/>
<dbReference type="EMBL" id="FPHP01000042">
    <property type="protein sequence ID" value="SFV75502.1"/>
    <property type="molecule type" value="Genomic_DNA"/>
</dbReference>
<reference evidence="2" key="1">
    <citation type="submission" date="2016-10" db="EMBL/GenBank/DDBJ databases">
        <authorList>
            <person name="de Groot N.N."/>
        </authorList>
    </citation>
    <scope>NUCLEOTIDE SEQUENCE</scope>
</reference>
<accession>A0A1W1D4Y8</accession>
<gene>
    <name evidence="2" type="ORF">MNB_SM-3-57</name>
</gene>
<feature type="transmembrane region" description="Helical" evidence="1">
    <location>
        <begin position="6"/>
        <end position="24"/>
    </location>
</feature>
<evidence type="ECO:0000256" key="1">
    <source>
        <dbReference type="SAM" id="Phobius"/>
    </source>
</evidence>
<name>A0A1W1D4Y8_9ZZZZ</name>
<keyword evidence="1" id="KW-0812">Transmembrane</keyword>
<evidence type="ECO:0000313" key="2">
    <source>
        <dbReference type="EMBL" id="SFV75502.1"/>
    </source>
</evidence>
<organism evidence="2">
    <name type="scientific">hydrothermal vent metagenome</name>
    <dbReference type="NCBI Taxonomy" id="652676"/>
    <lineage>
        <taxon>unclassified sequences</taxon>
        <taxon>metagenomes</taxon>
        <taxon>ecological metagenomes</taxon>
    </lineage>
</organism>
<keyword evidence="1" id="KW-1133">Transmembrane helix</keyword>
<keyword evidence="1" id="KW-0472">Membrane</keyword>